<dbReference type="PANTHER" id="PTHR33308:SF9">
    <property type="entry name" value="PEPTIDOGLYCAN HYDROLASE FLGJ"/>
    <property type="match status" value="1"/>
</dbReference>
<dbReference type="GO" id="GO:0016787">
    <property type="term" value="F:hydrolase activity"/>
    <property type="evidence" value="ECO:0007669"/>
    <property type="project" value="UniProtKB-KW"/>
</dbReference>
<evidence type="ECO:0000256" key="8">
    <source>
        <dbReference type="ARBA" id="ARBA00022801"/>
    </source>
</evidence>
<gene>
    <name evidence="14" type="primary">flgJ</name>
    <name evidence="14" type="ORF">ABSH63_08960</name>
</gene>
<evidence type="ECO:0000256" key="4">
    <source>
        <dbReference type="ARBA" id="ARBA00007974"/>
    </source>
</evidence>
<dbReference type="EMBL" id="JBEPIJ010000008">
    <property type="protein sequence ID" value="MES0874131.1"/>
    <property type="molecule type" value="Genomic_DNA"/>
</dbReference>
<comment type="similarity">
    <text evidence="3">In the N-terminal section; belongs to the FlgJ family.</text>
</comment>
<evidence type="ECO:0000256" key="3">
    <source>
        <dbReference type="ARBA" id="ARBA00006880"/>
    </source>
</evidence>
<evidence type="ECO:0000313" key="15">
    <source>
        <dbReference type="Proteomes" id="UP001465331"/>
    </source>
</evidence>
<dbReference type="Pfam" id="PF01832">
    <property type="entry name" value="Glucosaminidase"/>
    <property type="match status" value="1"/>
</dbReference>
<evidence type="ECO:0000256" key="9">
    <source>
        <dbReference type="ARBA" id="ARBA00023295"/>
    </source>
</evidence>
<accession>A0ABV2AA43</accession>
<evidence type="ECO:0000256" key="1">
    <source>
        <dbReference type="ARBA" id="ARBA00002954"/>
    </source>
</evidence>
<evidence type="ECO:0000313" key="14">
    <source>
        <dbReference type="EMBL" id="MES0874131.1"/>
    </source>
</evidence>
<keyword evidence="10" id="KW-0961">Cell wall biogenesis/degradation</keyword>
<feature type="region of interest" description="Disordered" evidence="12">
    <location>
        <begin position="96"/>
        <end position="126"/>
    </location>
</feature>
<dbReference type="Proteomes" id="UP001465331">
    <property type="component" value="Unassembled WGS sequence"/>
</dbReference>
<keyword evidence="7" id="KW-1005">Bacterial flagellum biogenesis</keyword>
<evidence type="ECO:0000256" key="2">
    <source>
        <dbReference type="ARBA" id="ARBA00004418"/>
    </source>
</evidence>
<keyword evidence="8 14" id="KW-0378">Hydrolase</keyword>
<evidence type="ECO:0000256" key="6">
    <source>
        <dbReference type="ARBA" id="ARBA00022764"/>
    </source>
</evidence>
<keyword evidence="14" id="KW-0966">Cell projection</keyword>
<dbReference type="Gene3D" id="1.10.530.10">
    <property type="match status" value="1"/>
</dbReference>
<dbReference type="RefSeq" id="WP_352889126.1">
    <property type="nucleotide sequence ID" value="NZ_JBEPIJ010000008.1"/>
</dbReference>
<dbReference type="InterPro" id="IPR013377">
    <property type="entry name" value="FlgJ"/>
</dbReference>
<dbReference type="PRINTS" id="PR01002">
    <property type="entry name" value="FLGFLGJ"/>
</dbReference>
<keyword evidence="9" id="KW-0326">Glycosidase</keyword>
<comment type="similarity">
    <text evidence="4">In the C-terminal section; belongs to the glycosyl hydrolase 73 family.</text>
</comment>
<sequence>MRSAAVTDFSQYAQLRAQARSDDPAALRATAKQFEALLLQQMLKSMRAASLGDDVLGGEQTQFYQEMFDQQIAQHLAAGRGLGIADLMIRQMQNGDVSRQTSDVRRDPVSTLAPLPRASESSVSPSSQALANAASVDAAPLASHGSRLTPHEFVRSILPYAEKAAAELGIPARVLVAQAALETGWGQQMMRRADGRPAFNYFGIKADTRWQGEKVQTMTREFENGEMRRRSAEFRAYDSRAAAFDDYVRFLKSNPRYAQALRHGGDAARFTSGLQKAGYATDPAYARKIQHIADGQTMKAALQAARPVRLIQT</sequence>
<dbReference type="InterPro" id="IPR002901">
    <property type="entry name" value="MGlyc_endo_b_GlcNAc-like_dom"/>
</dbReference>
<keyword evidence="15" id="KW-1185">Reference proteome</keyword>
<keyword evidence="14" id="KW-0969">Cilium</keyword>
<evidence type="ECO:0000259" key="13">
    <source>
        <dbReference type="SMART" id="SM00047"/>
    </source>
</evidence>
<dbReference type="Pfam" id="PF10135">
    <property type="entry name" value="Rod-binding"/>
    <property type="match status" value="1"/>
</dbReference>
<dbReference type="NCBIfam" id="TIGR02541">
    <property type="entry name" value="flagell_FlgJ"/>
    <property type="match status" value="1"/>
</dbReference>
<keyword evidence="6" id="KW-0574">Periplasm</keyword>
<keyword evidence="14" id="KW-0282">Flagellum</keyword>
<comment type="subcellular location">
    <subcellularLocation>
        <location evidence="2">Periplasm</location>
    </subcellularLocation>
</comment>
<feature type="domain" description="Mannosyl-glycoprotein endo-beta-N-acetylglucosamidase-like" evidence="13">
    <location>
        <begin position="140"/>
        <end position="304"/>
    </location>
</feature>
<evidence type="ECO:0000256" key="12">
    <source>
        <dbReference type="SAM" id="MobiDB-lite"/>
    </source>
</evidence>
<comment type="function">
    <text evidence="1">Flagellum-specific muramidase which hydrolyzes the peptidoglycan layer to assemble the rod structure in the periplasmic space.</text>
</comment>
<evidence type="ECO:0000256" key="7">
    <source>
        <dbReference type="ARBA" id="ARBA00022795"/>
    </source>
</evidence>
<evidence type="ECO:0000256" key="10">
    <source>
        <dbReference type="ARBA" id="ARBA00023316"/>
    </source>
</evidence>
<comment type="caution">
    <text evidence="14">The sequence shown here is derived from an EMBL/GenBank/DDBJ whole genome shotgun (WGS) entry which is preliminary data.</text>
</comment>
<dbReference type="InterPro" id="IPR051056">
    <property type="entry name" value="Glycosyl_Hydrolase_73"/>
</dbReference>
<organism evidence="14 15">
    <name type="scientific">Sinimarinibacterium thermocellulolyticum</name>
    <dbReference type="NCBI Taxonomy" id="3170016"/>
    <lineage>
        <taxon>Bacteria</taxon>
        <taxon>Pseudomonadati</taxon>
        <taxon>Pseudomonadota</taxon>
        <taxon>Gammaproteobacteria</taxon>
        <taxon>Nevskiales</taxon>
        <taxon>Nevskiaceae</taxon>
        <taxon>Sinimarinibacterium</taxon>
    </lineage>
</organism>
<evidence type="ECO:0000256" key="5">
    <source>
        <dbReference type="ARBA" id="ARBA00013433"/>
    </source>
</evidence>
<dbReference type="PANTHER" id="PTHR33308">
    <property type="entry name" value="PEPTIDOGLYCAN HYDROLASE FLGJ"/>
    <property type="match status" value="1"/>
</dbReference>
<protein>
    <recommendedName>
        <fullName evidence="5">Peptidoglycan hydrolase FlgJ</fullName>
    </recommendedName>
    <alternativeName>
        <fullName evidence="11">Muramidase FlgJ</fullName>
    </alternativeName>
</protein>
<name>A0ABV2AA43_9GAMM</name>
<dbReference type="Gene3D" id="2.10.70.40">
    <property type="entry name" value="peptidoglycan hydrolase"/>
    <property type="match status" value="1"/>
</dbReference>
<dbReference type="InterPro" id="IPR019301">
    <property type="entry name" value="Flagellar_prot_FlgJ_N"/>
</dbReference>
<evidence type="ECO:0000256" key="11">
    <source>
        <dbReference type="ARBA" id="ARBA00030835"/>
    </source>
</evidence>
<proteinExistence type="inferred from homology"/>
<reference evidence="14 15" key="1">
    <citation type="submission" date="2024-06" db="EMBL/GenBank/DDBJ databases">
        <authorList>
            <person name="Li Z."/>
            <person name="Jiang Y."/>
        </authorList>
    </citation>
    <scope>NUCLEOTIDE SEQUENCE [LARGE SCALE GENOMIC DNA]</scope>
    <source>
        <strain evidence="14 15">HSW-8</strain>
    </source>
</reference>
<dbReference type="SMART" id="SM00047">
    <property type="entry name" value="LYZ2"/>
    <property type="match status" value="1"/>
</dbReference>